<dbReference type="Proteomes" id="UP000198775">
    <property type="component" value="Unassembled WGS sequence"/>
</dbReference>
<proteinExistence type="predicted"/>
<evidence type="ECO:0000313" key="2">
    <source>
        <dbReference type="Proteomes" id="UP000198775"/>
    </source>
</evidence>
<gene>
    <name evidence="1" type="ORF">SAMN05216388_103141</name>
</gene>
<protein>
    <submittedName>
        <fullName evidence="1">Uncharacterized protein</fullName>
    </submittedName>
</protein>
<name>A0A1H8UWI1_9EURY</name>
<organism evidence="1 2">
    <name type="scientific">Halorientalis persicus</name>
    <dbReference type="NCBI Taxonomy" id="1367881"/>
    <lineage>
        <taxon>Archaea</taxon>
        <taxon>Methanobacteriati</taxon>
        <taxon>Methanobacteriota</taxon>
        <taxon>Stenosarchaea group</taxon>
        <taxon>Halobacteria</taxon>
        <taxon>Halobacteriales</taxon>
        <taxon>Haloarculaceae</taxon>
        <taxon>Halorientalis</taxon>
    </lineage>
</organism>
<keyword evidence="2" id="KW-1185">Reference proteome</keyword>
<accession>A0A1H8UWI1</accession>
<reference evidence="2" key="1">
    <citation type="submission" date="2016-10" db="EMBL/GenBank/DDBJ databases">
        <authorList>
            <person name="Varghese N."/>
            <person name="Submissions S."/>
        </authorList>
    </citation>
    <scope>NUCLEOTIDE SEQUENCE [LARGE SCALE GENOMIC DNA]</scope>
    <source>
        <strain evidence="2">IBRC-M 10043</strain>
    </source>
</reference>
<evidence type="ECO:0000313" key="1">
    <source>
        <dbReference type="EMBL" id="SEP07529.1"/>
    </source>
</evidence>
<dbReference type="AlphaFoldDB" id="A0A1H8UWI1"/>
<sequence length="102" mass="10714">MGVQQLSVRSARTRLHAHTALGVSGNHDAASIIHGTLSNETIPSLDGSRRQARVPPPRRVVRVGAELCGQWCPDSAGLGHAIATGVAQIPAFRIGFVPTLFA</sequence>
<dbReference type="EMBL" id="FOCX01000031">
    <property type="protein sequence ID" value="SEP07529.1"/>
    <property type="molecule type" value="Genomic_DNA"/>
</dbReference>